<protein>
    <submittedName>
        <fullName evidence="2">Uncharacterized protein</fullName>
    </submittedName>
</protein>
<reference evidence="2 3" key="1">
    <citation type="submission" date="2015-10" db="EMBL/GenBank/DDBJ databases">
        <title>Draft genome sequence of Streptomyces griseoruber DSM 40281, type strain for the species Streptomyces griseoruber.</title>
        <authorList>
            <person name="Ruckert C."/>
            <person name="Winkler A."/>
            <person name="Kalinowski J."/>
            <person name="Kampfer P."/>
            <person name="Glaeser S."/>
        </authorList>
    </citation>
    <scope>NUCLEOTIDE SEQUENCE [LARGE SCALE GENOMIC DNA]</scope>
    <source>
        <strain evidence="2 3">DSM 40281</strain>
    </source>
</reference>
<feature type="compositionally biased region" description="Pro residues" evidence="1">
    <location>
        <begin position="64"/>
        <end position="73"/>
    </location>
</feature>
<organism evidence="2 3">
    <name type="scientific">Streptomyces griseoruber</name>
    <dbReference type="NCBI Taxonomy" id="1943"/>
    <lineage>
        <taxon>Bacteria</taxon>
        <taxon>Bacillati</taxon>
        <taxon>Actinomycetota</taxon>
        <taxon>Actinomycetes</taxon>
        <taxon>Kitasatosporales</taxon>
        <taxon>Streptomycetaceae</taxon>
        <taxon>Streptomyces</taxon>
    </lineage>
</organism>
<keyword evidence="3" id="KW-1185">Reference proteome</keyword>
<accession>A0A101SLJ3</accession>
<proteinExistence type="predicted"/>
<comment type="caution">
    <text evidence="2">The sequence shown here is derived from an EMBL/GenBank/DDBJ whole genome shotgun (WGS) entry which is preliminary data.</text>
</comment>
<evidence type="ECO:0000313" key="2">
    <source>
        <dbReference type="EMBL" id="KUN76392.1"/>
    </source>
</evidence>
<name>A0A101SLJ3_9ACTN</name>
<sequence>MSRELADFPELAYGLGLLTNDRRPKDIARALARAAAGKLDVWLTVLLRVATDGTLTDATRRAPRPAPHTAPTT</sequence>
<dbReference type="AlphaFoldDB" id="A0A101SLJ3"/>
<dbReference type="Proteomes" id="UP000052982">
    <property type="component" value="Unassembled WGS sequence"/>
</dbReference>
<dbReference type="EMBL" id="LMWW01000066">
    <property type="protein sequence ID" value="KUN76392.1"/>
    <property type="molecule type" value="Genomic_DNA"/>
</dbReference>
<gene>
    <name evidence="2" type="ORF">AQJ64_38190</name>
</gene>
<feature type="region of interest" description="Disordered" evidence="1">
    <location>
        <begin position="54"/>
        <end position="73"/>
    </location>
</feature>
<evidence type="ECO:0000313" key="3">
    <source>
        <dbReference type="Proteomes" id="UP000052982"/>
    </source>
</evidence>
<evidence type="ECO:0000256" key="1">
    <source>
        <dbReference type="SAM" id="MobiDB-lite"/>
    </source>
</evidence>